<comment type="caution">
    <text evidence="1">The sequence shown here is derived from an EMBL/GenBank/DDBJ whole genome shotgun (WGS) entry which is preliminary data.</text>
</comment>
<dbReference type="EMBL" id="NIOF01000014">
    <property type="protein sequence ID" value="OWQ85150.1"/>
    <property type="molecule type" value="Genomic_DNA"/>
</dbReference>
<name>A0A246IY86_9BURK</name>
<keyword evidence="1" id="KW-0808">Transferase</keyword>
<gene>
    <name evidence="1" type="ORF">CDN99_23405</name>
</gene>
<dbReference type="Proteomes" id="UP000197468">
    <property type="component" value="Unassembled WGS sequence"/>
</dbReference>
<organism evidence="1 2">
    <name type="scientific">Roseateles aquatilis</name>
    <dbReference type="NCBI Taxonomy" id="431061"/>
    <lineage>
        <taxon>Bacteria</taxon>
        <taxon>Pseudomonadati</taxon>
        <taxon>Pseudomonadota</taxon>
        <taxon>Betaproteobacteria</taxon>
        <taxon>Burkholderiales</taxon>
        <taxon>Sphaerotilaceae</taxon>
        <taxon>Roseateles</taxon>
    </lineage>
</organism>
<proteinExistence type="predicted"/>
<dbReference type="OrthoDB" id="564871at2"/>
<dbReference type="InterPro" id="IPR029044">
    <property type="entry name" value="Nucleotide-diphossugar_trans"/>
</dbReference>
<sequence length="270" mass="31129">MKQVICVKWGAAYGAEYVNRLYGMLRRHVSGDFRLVCLTDDADGLRPEVNAYDLPELGCDWPKRSMGKWRKLVLWSEDLGEKTGLSGPVLFIDLDSVIVDNIDGYFTHGHPDDVVLARNWAKPLQKLGQTSVFRFPVGRHPHILRDFRADPQGVSDRHGFEQHFVTAAVPGGIKYWPHLWTRHFRLHCLPPFPLRYFMPARLPSGARIVTFPGGPNPGDVLVGRWTQQEPAHESPWQHVRAAFAKGVTHRWRHLRRYVRPTPWLARHWVE</sequence>
<evidence type="ECO:0000313" key="1">
    <source>
        <dbReference type="EMBL" id="OWQ85150.1"/>
    </source>
</evidence>
<keyword evidence="2" id="KW-1185">Reference proteome</keyword>
<accession>A0A246IY86</accession>
<dbReference type="AlphaFoldDB" id="A0A246IY86"/>
<evidence type="ECO:0000313" key="2">
    <source>
        <dbReference type="Proteomes" id="UP000197468"/>
    </source>
</evidence>
<dbReference type="SUPFAM" id="SSF53448">
    <property type="entry name" value="Nucleotide-diphospho-sugar transferases"/>
    <property type="match status" value="1"/>
</dbReference>
<dbReference type="GO" id="GO:0016740">
    <property type="term" value="F:transferase activity"/>
    <property type="evidence" value="ECO:0007669"/>
    <property type="project" value="UniProtKB-KW"/>
</dbReference>
<dbReference type="RefSeq" id="WP_088387312.1">
    <property type="nucleotide sequence ID" value="NZ_NIOF01000014.1"/>
</dbReference>
<protein>
    <submittedName>
        <fullName evidence="1">Glycosyl transferase</fullName>
    </submittedName>
</protein>
<reference evidence="1 2" key="1">
    <citation type="journal article" date="2008" name="Int. J. Syst. Evol. Microbiol.">
        <title>Description of Roseateles aquatilis sp. nov. and Roseateles terrae sp. nov., in the class Betaproteobacteria, and emended description of the genus Roseateles.</title>
        <authorList>
            <person name="Gomila M."/>
            <person name="Bowien B."/>
            <person name="Falsen E."/>
            <person name="Moore E.R."/>
            <person name="Lalucat J."/>
        </authorList>
    </citation>
    <scope>NUCLEOTIDE SEQUENCE [LARGE SCALE GENOMIC DNA]</scope>
    <source>
        <strain evidence="1 2">CCUG 48205</strain>
    </source>
</reference>